<feature type="signal peptide" evidence="8">
    <location>
        <begin position="1"/>
        <end position="20"/>
    </location>
</feature>
<organism evidence="9 10">
    <name type="scientific">Desulfurobacterium indicum</name>
    <dbReference type="NCBI Taxonomy" id="1914305"/>
    <lineage>
        <taxon>Bacteria</taxon>
        <taxon>Pseudomonadati</taxon>
        <taxon>Aquificota</taxon>
        <taxon>Aquificia</taxon>
        <taxon>Desulfurobacteriales</taxon>
        <taxon>Desulfurobacteriaceae</taxon>
        <taxon>Desulfurobacterium</taxon>
    </lineage>
</organism>
<keyword evidence="6" id="KW-0472">Membrane</keyword>
<protein>
    <submittedName>
        <fullName evidence="9">Long-chain fatty acid transporter</fullName>
    </submittedName>
</protein>
<dbReference type="STRING" id="1914305.BLW93_00840"/>
<dbReference type="Gene3D" id="2.40.160.60">
    <property type="entry name" value="Outer membrane protein transport protein (OMPP1/FadL/TodX)"/>
    <property type="match status" value="1"/>
</dbReference>
<evidence type="ECO:0000256" key="8">
    <source>
        <dbReference type="SAM" id="SignalP"/>
    </source>
</evidence>
<evidence type="ECO:0000256" key="4">
    <source>
        <dbReference type="ARBA" id="ARBA00022692"/>
    </source>
</evidence>
<reference evidence="9 10" key="1">
    <citation type="submission" date="2016-10" db="EMBL/GenBank/DDBJ databases">
        <title>Genome sequence of a sulfur-reducing bacterium Desulfurobacterium indicum K6013.</title>
        <authorList>
            <person name="Cao J."/>
            <person name="Shao Z."/>
            <person name="Alain K."/>
            <person name="Jebbar M."/>
        </authorList>
    </citation>
    <scope>NUCLEOTIDE SEQUENCE [LARGE SCALE GENOMIC DNA]</scope>
    <source>
        <strain evidence="9 10">K6013</strain>
    </source>
</reference>
<gene>
    <name evidence="9" type="ORF">BLW93_00840</name>
</gene>
<dbReference type="AlphaFoldDB" id="A0A1R1MN97"/>
<dbReference type="PANTHER" id="PTHR35093:SF8">
    <property type="entry name" value="OUTER MEMBRANE PROTEIN NMB0088-RELATED"/>
    <property type="match status" value="1"/>
</dbReference>
<sequence length="425" mass="46731">MRKLLLFLSCFFAVSSVAYGGNVDTFGIGSAETALGGAYSATADDPYAVYYNPAGLMQLEGQIVSFGFEVLDPTLRIHDFTAVDGGGNAVLPSDVTFSDVSDTLLVPFAGYGAKINENFALGIAAYVPYGLHIKWNSDPSVNPAAYNCFESYYIRGVVTPTVAFRLTDNLTFGFGVSLGRSDAGTQRRIYAPTLPSLNNKIIKSEFSDNFNVSYNFGLMYKPSKKVALGLTYRSRAKTDFTGSVEIEGTSYYTNATTKIDHPEQIQGGIRYTPDDKLSIELDVVWTHWSTIDKYVVSFETPILGKTHEVFVRDWQDTRQVRVGVSYAVNDVVTLRGGYFYDPSPIPDHTFDMAWPDADKKTYSFGAGFNFGRVKVDTVVQYSVAESKREIGGESVELNESYDDGNVSLSADGHLWGYGVTVSYTF</sequence>
<dbReference type="GO" id="GO:0009279">
    <property type="term" value="C:cell outer membrane"/>
    <property type="evidence" value="ECO:0007669"/>
    <property type="project" value="UniProtKB-SubCell"/>
</dbReference>
<proteinExistence type="inferred from homology"/>
<keyword evidence="5 8" id="KW-0732">Signal</keyword>
<evidence type="ECO:0000256" key="3">
    <source>
        <dbReference type="ARBA" id="ARBA00022452"/>
    </source>
</evidence>
<dbReference type="OrthoDB" id="9809992at2"/>
<dbReference type="Pfam" id="PF03349">
    <property type="entry name" value="Toluene_X"/>
    <property type="match status" value="1"/>
</dbReference>
<evidence type="ECO:0000256" key="5">
    <source>
        <dbReference type="ARBA" id="ARBA00022729"/>
    </source>
</evidence>
<keyword evidence="4" id="KW-0812">Transmembrane</keyword>
<keyword evidence="10" id="KW-1185">Reference proteome</keyword>
<evidence type="ECO:0000256" key="7">
    <source>
        <dbReference type="ARBA" id="ARBA00023237"/>
    </source>
</evidence>
<name>A0A1R1MN97_9BACT</name>
<dbReference type="SUPFAM" id="SSF56935">
    <property type="entry name" value="Porins"/>
    <property type="match status" value="1"/>
</dbReference>
<dbReference type="EMBL" id="MOEN01000002">
    <property type="protein sequence ID" value="OMH41247.1"/>
    <property type="molecule type" value="Genomic_DNA"/>
</dbReference>
<comment type="similarity">
    <text evidence="2">Belongs to the OmpP1/FadL family.</text>
</comment>
<dbReference type="Proteomes" id="UP000187408">
    <property type="component" value="Unassembled WGS sequence"/>
</dbReference>
<comment type="caution">
    <text evidence="9">The sequence shown here is derived from an EMBL/GenBank/DDBJ whole genome shotgun (WGS) entry which is preliminary data.</text>
</comment>
<evidence type="ECO:0000313" key="10">
    <source>
        <dbReference type="Proteomes" id="UP000187408"/>
    </source>
</evidence>
<evidence type="ECO:0000256" key="1">
    <source>
        <dbReference type="ARBA" id="ARBA00004571"/>
    </source>
</evidence>
<dbReference type="RefSeq" id="WP_076712219.1">
    <property type="nucleotide sequence ID" value="NZ_MOEN01000002.1"/>
</dbReference>
<dbReference type="GO" id="GO:0015483">
    <property type="term" value="F:long-chain fatty acid transporting porin activity"/>
    <property type="evidence" value="ECO:0007669"/>
    <property type="project" value="TreeGrafter"/>
</dbReference>
<evidence type="ECO:0000256" key="6">
    <source>
        <dbReference type="ARBA" id="ARBA00023136"/>
    </source>
</evidence>
<accession>A0A1R1MN97</accession>
<evidence type="ECO:0000256" key="2">
    <source>
        <dbReference type="ARBA" id="ARBA00008163"/>
    </source>
</evidence>
<evidence type="ECO:0000313" key="9">
    <source>
        <dbReference type="EMBL" id="OMH41247.1"/>
    </source>
</evidence>
<dbReference type="InterPro" id="IPR005017">
    <property type="entry name" value="OMPP1/FadL/TodX"/>
</dbReference>
<dbReference type="PANTHER" id="PTHR35093">
    <property type="entry name" value="OUTER MEMBRANE PROTEIN NMB0088-RELATED"/>
    <property type="match status" value="1"/>
</dbReference>
<feature type="chain" id="PRO_5012481051" evidence="8">
    <location>
        <begin position="21"/>
        <end position="425"/>
    </location>
</feature>
<keyword evidence="7" id="KW-0998">Cell outer membrane</keyword>
<keyword evidence="3" id="KW-1134">Transmembrane beta strand</keyword>
<comment type="subcellular location">
    <subcellularLocation>
        <location evidence="1">Cell outer membrane</location>
        <topology evidence="1">Multi-pass membrane protein</topology>
    </subcellularLocation>
</comment>